<dbReference type="Proteomes" id="UP001230908">
    <property type="component" value="Unassembled WGS sequence"/>
</dbReference>
<proteinExistence type="predicted"/>
<evidence type="ECO:0000313" key="2">
    <source>
        <dbReference type="Proteomes" id="UP001230908"/>
    </source>
</evidence>
<dbReference type="RefSeq" id="WP_308717511.1">
    <property type="nucleotide sequence ID" value="NZ_JAVHUY010000053.1"/>
</dbReference>
<protein>
    <submittedName>
        <fullName evidence="1">Uncharacterized protein</fullName>
    </submittedName>
</protein>
<dbReference type="EMBL" id="JAVHUY010000053">
    <property type="protein sequence ID" value="MDQ7910260.1"/>
    <property type="molecule type" value="Genomic_DNA"/>
</dbReference>
<evidence type="ECO:0000313" key="1">
    <source>
        <dbReference type="EMBL" id="MDQ7910260.1"/>
    </source>
</evidence>
<name>A0ABU0ZT97_9ACTN</name>
<keyword evidence="2" id="KW-1185">Reference proteome</keyword>
<organism evidence="1 2">
    <name type="scientific">Phytohabitans maris</name>
    <dbReference type="NCBI Taxonomy" id="3071409"/>
    <lineage>
        <taxon>Bacteria</taxon>
        <taxon>Bacillati</taxon>
        <taxon>Actinomycetota</taxon>
        <taxon>Actinomycetes</taxon>
        <taxon>Micromonosporales</taxon>
        <taxon>Micromonosporaceae</taxon>
    </lineage>
</organism>
<gene>
    <name evidence="1" type="ORF">RB614_37780</name>
</gene>
<reference evidence="1 2" key="1">
    <citation type="submission" date="2023-08" db="EMBL/GenBank/DDBJ databases">
        <title>Phytohabitans sansha sp. nov., isolated from marine sediment.</title>
        <authorList>
            <person name="Zhao Y."/>
            <person name="Yi K."/>
        </authorList>
    </citation>
    <scope>NUCLEOTIDE SEQUENCE [LARGE SCALE GENOMIC DNA]</scope>
    <source>
        <strain evidence="1 2">ZYX-F-186</strain>
    </source>
</reference>
<comment type="caution">
    <text evidence="1">The sequence shown here is derived from an EMBL/GenBank/DDBJ whole genome shotgun (WGS) entry which is preliminary data.</text>
</comment>
<sequence length="159" mass="18134">MAETTVTSRLPNGAFGQRIAPKLNPNAYRTFEVRSPLSTHWRNATCAEVECRHLLSGWVSRIDVSTEQGRTWAAAIKASGRRYTYEQNGTVVTFKFGPGQQCFQAPHKVRTGRQELYVVRDGDWRGNPTGRTRQHRQPGLFVEEFEEGLSRLRDRIQQG</sequence>
<accession>A0ABU0ZT97</accession>